<evidence type="ECO:0000259" key="1">
    <source>
        <dbReference type="PROSITE" id="PS50835"/>
    </source>
</evidence>
<dbReference type="SUPFAM" id="SSF48726">
    <property type="entry name" value="Immunoglobulin"/>
    <property type="match status" value="1"/>
</dbReference>
<protein>
    <recommendedName>
        <fullName evidence="1">Ig-like domain-containing protein</fullName>
    </recommendedName>
</protein>
<sequence length="154" mass="17008">MGKRSRLMKNTNALSLKMLLSWRSLTLRVKTVFRVCVSGTLPLNIKWFKNKKEILSSADCSVIKDNTSSSLELFFAKSSDSGDYVCEIQNDVGSTSCHDILLSTGSEVLNSDRTEAAGRYCCEVDNGVGSDRCEAQVSILGNITDMSMLFCLVW</sequence>
<reference evidence="2" key="2">
    <citation type="submission" date="2025-09" db="UniProtKB">
        <authorList>
            <consortium name="Ensembl"/>
        </authorList>
    </citation>
    <scope>IDENTIFICATION</scope>
</reference>
<feature type="domain" description="Ig-like" evidence="1">
    <location>
        <begin position="36"/>
        <end position="103"/>
    </location>
</feature>
<dbReference type="Ensembl" id="ENSMAMT00000051941.1">
    <property type="protein sequence ID" value="ENSMAMP00000038446.1"/>
    <property type="gene ID" value="ENSMAMG00000017041.2"/>
</dbReference>
<dbReference type="Gene3D" id="2.60.40.10">
    <property type="entry name" value="Immunoglobulins"/>
    <property type="match status" value="1"/>
</dbReference>
<keyword evidence="3" id="KW-1185">Reference proteome</keyword>
<dbReference type="PANTHER" id="PTHR44468">
    <property type="entry name" value="COXSACKIEVIRUS AND ADENOVIRUS RECEPTOR-RELATED"/>
    <property type="match status" value="1"/>
</dbReference>
<dbReference type="CDD" id="cd00096">
    <property type="entry name" value="Ig"/>
    <property type="match status" value="1"/>
</dbReference>
<dbReference type="AlphaFoldDB" id="A0A7N8WKF1"/>
<dbReference type="Proteomes" id="UP000261640">
    <property type="component" value="Unplaced"/>
</dbReference>
<dbReference type="FunFam" id="2.60.40.10:FF:000022">
    <property type="entry name" value="Cardiac titin"/>
    <property type="match status" value="1"/>
</dbReference>
<dbReference type="Pfam" id="PF07679">
    <property type="entry name" value="I-set"/>
    <property type="match status" value="1"/>
</dbReference>
<dbReference type="InterPro" id="IPR052307">
    <property type="entry name" value="EJ_Adhesion_Regulator"/>
</dbReference>
<organism evidence="2 3">
    <name type="scientific">Mastacembelus armatus</name>
    <name type="common">zig-zag eel</name>
    <dbReference type="NCBI Taxonomy" id="205130"/>
    <lineage>
        <taxon>Eukaryota</taxon>
        <taxon>Metazoa</taxon>
        <taxon>Chordata</taxon>
        <taxon>Craniata</taxon>
        <taxon>Vertebrata</taxon>
        <taxon>Euteleostomi</taxon>
        <taxon>Actinopterygii</taxon>
        <taxon>Neopterygii</taxon>
        <taxon>Teleostei</taxon>
        <taxon>Neoteleostei</taxon>
        <taxon>Acanthomorphata</taxon>
        <taxon>Anabantaria</taxon>
        <taxon>Synbranchiformes</taxon>
        <taxon>Mastacembelidae</taxon>
        <taxon>Mastacembelus</taxon>
    </lineage>
</organism>
<dbReference type="GeneTree" id="ENSGT01150000286978"/>
<dbReference type="InterPro" id="IPR013098">
    <property type="entry name" value="Ig_I-set"/>
</dbReference>
<dbReference type="InterPro" id="IPR013783">
    <property type="entry name" value="Ig-like_fold"/>
</dbReference>
<dbReference type="InterPro" id="IPR036179">
    <property type="entry name" value="Ig-like_dom_sf"/>
</dbReference>
<accession>A0A7N8WKF1</accession>
<dbReference type="PROSITE" id="PS50835">
    <property type="entry name" value="IG_LIKE"/>
    <property type="match status" value="1"/>
</dbReference>
<name>A0A7N8WKF1_9TELE</name>
<proteinExistence type="predicted"/>
<evidence type="ECO:0000313" key="2">
    <source>
        <dbReference type="Ensembl" id="ENSMAMP00000038446.1"/>
    </source>
</evidence>
<dbReference type="InterPro" id="IPR007110">
    <property type="entry name" value="Ig-like_dom"/>
</dbReference>
<reference evidence="2" key="1">
    <citation type="submission" date="2025-08" db="UniProtKB">
        <authorList>
            <consortium name="Ensembl"/>
        </authorList>
    </citation>
    <scope>IDENTIFICATION</scope>
</reference>
<evidence type="ECO:0000313" key="3">
    <source>
        <dbReference type="Proteomes" id="UP000261640"/>
    </source>
</evidence>